<reference evidence="3" key="1">
    <citation type="journal article" date="2019" name="Int. J. Syst. Evol. Microbiol.">
        <title>The Global Catalogue of Microorganisms (GCM) 10K type strain sequencing project: providing services to taxonomists for standard genome sequencing and annotation.</title>
        <authorList>
            <consortium name="The Broad Institute Genomics Platform"/>
            <consortium name="The Broad Institute Genome Sequencing Center for Infectious Disease"/>
            <person name="Wu L."/>
            <person name="Ma J."/>
        </authorList>
    </citation>
    <scope>NUCLEOTIDE SEQUENCE [LARGE SCALE GENOMIC DNA]</scope>
    <source>
        <strain evidence="3">CGMCC 4.7382</strain>
    </source>
</reference>
<feature type="transmembrane region" description="Helical" evidence="1">
    <location>
        <begin position="177"/>
        <end position="199"/>
    </location>
</feature>
<feature type="transmembrane region" description="Helical" evidence="1">
    <location>
        <begin position="41"/>
        <end position="61"/>
    </location>
</feature>
<keyword evidence="1" id="KW-1133">Transmembrane helix</keyword>
<dbReference type="Pfam" id="PF14023">
    <property type="entry name" value="Bestrophin-like"/>
    <property type="match status" value="1"/>
</dbReference>
<evidence type="ECO:0000313" key="2">
    <source>
        <dbReference type="EMBL" id="MFC7329165.1"/>
    </source>
</evidence>
<name>A0ABW2KIG2_9ACTN</name>
<organism evidence="2 3">
    <name type="scientific">Marinactinospora rubrisoli</name>
    <dbReference type="NCBI Taxonomy" id="2715399"/>
    <lineage>
        <taxon>Bacteria</taxon>
        <taxon>Bacillati</taxon>
        <taxon>Actinomycetota</taxon>
        <taxon>Actinomycetes</taxon>
        <taxon>Streptosporangiales</taxon>
        <taxon>Nocardiopsidaceae</taxon>
        <taxon>Marinactinospora</taxon>
    </lineage>
</organism>
<dbReference type="RefSeq" id="WP_379871825.1">
    <property type="nucleotide sequence ID" value="NZ_JBHTBH010000007.1"/>
</dbReference>
<dbReference type="EMBL" id="JBHTBH010000007">
    <property type="protein sequence ID" value="MFC7329165.1"/>
    <property type="molecule type" value="Genomic_DNA"/>
</dbReference>
<evidence type="ECO:0008006" key="4">
    <source>
        <dbReference type="Google" id="ProtNLM"/>
    </source>
</evidence>
<proteinExistence type="predicted"/>
<feature type="transmembrane region" description="Helical" evidence="1">
    <location>
        <begin position="205"/>
        <end position="226"/>
    </location>
</feature>
<accession>A0ABW2KIG2</accession>
<keyword evidence="3" id="KW-1185">Reference proteome</keyword>
<dbReference type="InterPro" id="IPR025333">
    <property type="entry name" value="DUF4239"/>
</dbReference>
<protein>
    <recommendedName>
        <fullName evidence="4">DUF4239 domain-containing protein</fullName>
    </recommendedName>
</protein>
<gene>
    <name evidence="2" type="ORF">ACFQRF_15625</name>
</gene>
<keyword evidence="1" id="KW-0812">Transmembrane</keyword>
<keyword evidence="1" id="KW-0472">Membrane</keyword>
<sequence>MIEFWSLAIAAAAVLVGVGCLAGWRYRITGAESGRTISGTVAPPLLGIYLVAAALGAVIGWENNSTARGTIADEAAVATELYWTAGALPEPDRSAVRAGLREYLSTAVERDWPAMRTAGDLSETATADLNRLHARVAAVSARDTATAASRSAAVRQAGELVRLRVDRDNAAGRSIPVVLMAATAVAGLAVAVLPFAAGARDSRATAFWAGVNLLFVAATVLLPPLLDNPFAGPFGVTSEALQEALDQFALVDGGGPARG</sequence>
<evidence type="ECO:0000313" key="3">
    <source>
        <dbReference type="Proteomes" id="UP001596540"/>
    </source>
</evidence>
<comment type="caution">
    <text evidence="2">The sequence shown here is derived from an EMBL/GenBank/DDBJ whole genome shotgun (WGS) entry which is preliminary data.</text>
</comment>
<evidence type="ECO:0000256" key="1">
    <source>
        <dbReference type="SAM" id="Phobius"/>
    </source>
</evidence>
<dbReference type="Proteomes" id="UP001596540">
    <property type="component" value="Unassembled WGS sequence"/>
</dbReference>